<comment type="catalytic activity">
    <reaction evidence="8">
        <text>a 6-O-methyl-2'-deoxyguanosine in DNA + L-cysteinyl-[protein] = S-methyl-L-cysteinyl-[protein] + a 2'-deoxyguanosine in DNA</text>
        <dbReference type="Rhea" id="RHEA:24000"/>
        <dbReference type="Rhea" id="RHEA-COMP:10131"/>
        <dbReference type="Rhea" id="RHEA-COMP:10132"/>
        <dbReference type="Rhea" id="RHEA-COMP:11367"/>
        <dbReference type="Rhea" id="RHEA-COMP:11368"/>
        <dbReference type="ChEBI" id="CHEBI:29950"/>
        <dbReference type="ChEBI" id="CHEBI:82612"/>
        <dbReference type="ChEBI" id="CHEBI:85445"/>
        <dbReference type="ChEBI" id="CHEBI:85448"/>
        <dbReference type="EC" id="2.1.1.63"/>
    </reaction>
</comment>
<dbReference type="FunFam" id="1.10.10.10:FF:000214">
    <property type="entry name" value="Methylated-DNA--protein-cysteine methyltransferase"/>
    <property type="match status" value="1"/>
</dbReference>
<feature type="domain" description="Methylated-DNA-[protein]-cysteine S-methyltransferase DNA binding" evidence="9">
    <location>
        <begin position="87"/>
        <end position="167"/>
    </location>
</feature>
<evidence type="ECO:0000313" key="12">
    <source>
        <dbReference type="EMBL" id="USS00828.1"/>
    </source>
</evidence>
<dbReference type="InterPro" id="IPR036388">
    <property type="entry name" value="WH-like_DNA-bd_sf"/>
</dbReference>
<dbReference type="OrthoDB" id="9802228at2"/>
<organism evidence="11 13">
    <name type="scientific">Clostridium septicum</name>
    <dbReference type="NCBI Taxonomy" id="1504"/>
    <lineage>
        <taxon>Bacteria</taxon>
        <taxon>Bacillati</taxon>
        <taxon>Bacillota</taxon>
        <taxon>Clostridia</taxon>
        <taxon>Eubacteriales</taxon>
        <taxon>Clostridiaceae</taxon>
        <taxon>Clostridium</taxon>
    </lineage>
</organism>
<dbReference type="KEGG" id="csep:CP523_07140"/>
<comment type="catalytic activity">
    <reaction evidence="1">
        <text>a 4-O-methyl-thymidine in DNA + L-cysteinyl-[protein] = a thymidine in DNA + S-methyl-L-cysteinyl-[protein]</text>
        <dbReference type="Rhea" id="RHEA:53428"/>
        <dbReference type="Rhea" id="RHEA-COMP:10131"/>
        <dbReference type="Rhea" id="RHEA-COMP:10132"/>
        <dbReference type="Rhea" id="RHEA-COMP:13555"/>
        <dbReference type="Rhea" id="RHEA-COMP:13556"/>
        <dbReference type="ChEBI" id="CHEBI:29950"/>
        <dbReference type="ChEBI" id="CHEBI:82612"/>
        <dbReference type="ChEBI" id="CHEBI:137386"/>
        <dbReference type="ChEBI" id="CHEBI:137387"/>
        <dbReference type="EC" id="2.1.1.63"/>
    </reaction>
</comment>
<reference evidence="12" key="2">
    <citation type="submission" date="2022-06" db="EMBL/GenBank/DDBJ databases">
        <authorList>
            <person name="Holder M.E."/>
            <person name="Ajami N.J."/>
            <person name="Petrosino J.F."/>
        </authorList>
    </citation>
    <scope>NUCLEOTIDE SEQUENCE</scope>
    <source>
        <strain evidence="12">RMA 8861</strain>
    </source>
</reference>
<evidence type="ECO:0000313" key="11">
    <source>
        <dbReference type="EMBL" id="AYE34242.1"/>
    </source>
</evidence>
<dbReference type="GO" id="GO:0032259">
    <property type="term" value="P:methylation"/>
    <property type="evidence" value="ECO:0007669"/>
    <property type="project" value="UniProtKB-KW"/>
</dbReference>
<dbReference type="InterPro" id="IPR014048">
    <property type="entry name" value="MethylDNA_cys_MeTrfase_DNA-bd"/>
</dbReference>
<dbReference type="InterPro" id="IPR008332">
    <property type="entry name" value="MethylG_MeTrfase_N"/>
</dbReference>
<dbReference type="PANTHER" id="PTHR10815">
    <property type="entry name" value="METHYLATED-DNA--PROTEIN-CYSTEINE METHYLTRANSFERASE"/>
    <property type="match status" value="1"/>
</dbReference>
<evidence type="ECO:0000256" key="3">
    <source>
        <dbReference type="ARBA" id="ARBA00011918"/>
    </source>
</evidence>
<name>A0A9N7PKN6_CLOSE</name>
<dbReference type="SUPFAM" id="SSF46767">
    <property type="entry name" value="Methylated DNA-protein cysteine methyltransferase, C-terminal domain"/>
    <property type="match status" value="1"/>
</dbReference>
<dbReference type="GO" id="GO:0003908">
    <property type="term" value="F:methylated-DNA-[protein]-cysteine S-methyltransferase activity"/>
    <property type="evidence" value="ECO:0007669"/>
    <property type="project" value="UniProtKB-EC"/>
</dbReference>
<accession>A0A9N7PKN6</accession>
<dbReference type="InterPro" id="IPR036631">
    <property type="entry name" value="MGMT_N_sf"/>
</dbReference>
<keyword evidence="6" id="KW-0227">DNA damage</keyword>
<evidence type="ECO:0000256" key="7">
    <source>
        <dbReference type="ARBA" id="ARBA00023204"/>
    </source>
</evidence>
<dbReference type="Gene3D" id="1.10.10.10">
    <property type="entry name" value="Winged helix-like DNA-binding domain superfamily/Winged helix DNA-binding domain"/>
    <property type="match status" value="1"/>
</dbReference>
<evidence type="ECO:0000313" key="13">
    <source>
        <dbReference type="Proteomes" id="UP000280586"/>
    </source>
</evidence>
<dbReference type="PANTHER" id="PTHR10815:SF5">
    <property type="entry name" value="METHYLATED-DNA--PROTEIN-CYSTEINE METHYLTRANSFERASE"/>
    <property type="match status" value="1"/>
</dbReference>
<dbReference type="NCBIfam" id="TIGR00589">
    <property type="entry name" value="ogt"/>
    <property type="match status" value="1"/>
</dbReference>
<dbReference type="PROSITE" id="PS00374">
    <property type="entry name" value="MGMT"/>
    <property type="match status" value="1"/>
</dbReference>
<dbReference type="InterPro" id="IPR036217">
    <property type="entry name" value="MethylDNA_cys_MeTrfase_DNAb"/>
</dbReference>
<dbReference type="GeneID" id="303560448"/>
<dbReference type="RefSeq" id="WP_066673712.1">
    <property type="nucleotide sequence ID" value="NZ_CABMIZ010000002.1"/>
</dbReference>
<evidence type="ECO:0000256" key="1">
    <source>
        <dbReference type="ARBA" id="ARBA00001286"/>
    </source>
</evidence>
<dbReference type="SUPFAM" id="SSF53155">
    <property type="entry name" value="Methylated DNA-protein cysteine methyltransferase domain"/>
    <property type="match status" value="1"/>
</dbReference>
<dbReference type="EMBL" id="CP099799">
    <property type="protein sequence ID" value="USS00828.1"/>
    <property type="molecule type" value="Genomic_DNA"/>
</dbReference>
<protein>
    <recommendedName>
        <fullName evidence="3">methylated-DNA--[protein]-cysteine S-methyltransferase</fullName>
        <ecNumber evidence="3">2.1.1.63</ecNumber>
    </recommendedName>
</protein>
<dbReference type="Proteomes" id="UP001055437">
    <property type="component" value="Chromosome"/>
</dbReference>
<sequence>MAVTLEKSLLFYDNLHTPIGNICIIMDEKGVRKIEIIEEQWCKFLNLNSDIKLDKNRCKDVKNQIDEYFRGERKSFNIPISINSTRFRQQVWKELSKIPYGETKSYSEIANNIGNPRAVRAIGQANRGNPLPIIIPCHRVISKSGALIGYAGNYTNIQKILLDHEKVYK</sequence>
<comment type="similarity">
    <text evidence="2">Belongs to the MGMT family.</text>
</comment>
<keyword evidence="5" id="KW-0808">Transferase</keyword>
<evidence type="ECO:0000256" key="8">
    <source>
        <dbReference type="ARBA" id="ARBA00049348"/>
    </source>
</evidence>
<dbReference type="AlphaFoldDB" id="A0A9N7PKN6"/>
<dbReference type="Proteomes" id="UP000280586">
    <property type="component" value="Chromosome"/>
</dbReference>
<evidence type="ECO:0000256" key="4">
    <source>
        <dbReference type="ARBA" id="ARBA00022603"/>
    </source>
</evidence>
<keyword evidence="4" id="KW-0489">Methyltransferase</keyword>
<proteinExistence type="inferred from homology"/>
<keyword evidence="7" id="KW-0234">DNA repair</keyword>
<reference evidence="11 13" key="1">
    <citation type="submission" date="2017-09" db="EMBL/GenBank/DDBJ databases">
        <authorList>
            <person name="Thomas P."/>
            <person name="Seyboldt C."/>
        </authorList>
    </citation>
    <scope>NUCLEOTIDE SEQUENCE [LARGE SCALE GENOMIC DNA]</scope>
    <source>
        <strain evidence="11 13">DSM 7534</strain>
    </source>
</reference>
<dbReference type="Gene3D" id="3.30.160.70">
    <property type="entry name" value="Methylated DNA-protein cysteine methyltransferase domain"/>
    <property type="match status" value="1"/>
</dbReference>
<evidence type="ECO:0000259" key="10">
    <source>
        <dbReference type="Pfam" id="PF02870"/>
    </source>
</evidence>
<evidence type="ECO:0000256" key="5">
    <source>
        <dbReference type="ARBA" id="ARBA00022679"/>
    </source>
</evidence>
<dbReference type="Pfam" id="PF02870">
    <property type="entry name" value="Methyltransf_1N"/>
    <property type="match status" value="1"/>
</dbReference>
<feature type="domain" description="Methylguanine DNA methyltransferase ribonuclease-like" evidence="10">
    <location>
        <begin position="11"/>
        <end position="82"/>
    </location>
</feature>
<dbReference type="InterPro" id="IPR001497">
    <property type="entry name" value="MethylDNA_cys_MeTrfase_AS"/>
</dbReference>
<dbReference type="EMBL" id="CP023671">
    <property type="protein sequence ID" value="AYE34242.1"/>
    <property type="molecule type" value="Genomic_DNA"/>
</dbReference>
<dbReference type="Pfam" id="PF01035">
    <property type="entry name" value="DNA_binding_1"/>
    <property type="match status" value="1"/>
</dbReference>
<evidence type="ECO:0000313" key="14">
    <source>
        <dbReference type="Proteomes" id="UP001055437"/>
    </source>
</evidence>
<keyword evidence="14" id="KW-1185">Reference proteome</keyword>
<dbReference type="GO" id="GO:0006281">
    <property type="term" value="P:DNA repair"/>
    <property type="evidence" value="ECO:0007669"/>
    <property type="project" value="UniProtKB-KW"/>
</dbReference>
<evidence type="ECO:0000256" key="6">
    <source>
        <dbReference type="ARBA" id="ARBA00022763"/>
    </source>
</evidence>
<evidence type="ECO:0000256" key="2">
    <source>
        <dbReference type="ARBA" id="ARBA00008711"/>
    </source>
</evidence>
<gene>
    <name evidence="11" type="ORF">CP523_07140</name>
    <name evidence="12" type="ORF">NH397_15480</name>
</gene>
<dbReference type="CDD" id="cd06445">
    <property type="entry name" value="ATase"/>
    <property type="match status" value="1"/>
</dbReference>
<evidence type="ECO:0000259" key="9">
    <source>
        <dbReference type="Pfam" id="PF01035"/>
    </source>
</evidence>
<dbReference type="EC" id="2.1.1.63" evidence="3"/>